<dbReference type="PANTHER" id="PTHR35526:SF3">
    <property type="entry name" value="ANTI-SIGMA-F FACTOR RSBW"/>
    <property type="match status" value="1"/>
</dbReference>
<keyword evidence="3" id="KW-0067">ATP-binding</keyword>
<keyword evidence="4" id="KW-1185">Reference proteome</keyword>
<dbReference type="GO" id="GO:0005524">
    <property type="term" value="F:ATP binding"/>
    <property type="evidence" value="ECO:0007669"/>
    <property type="project" value="UniProtKB-KW"/>
</dbReference>
<evidence type="ECO:0000313" key="4">
    <source>
        <dbReference type="Proteomes" id="UP000419138"/>
    </source>
</evidence>
<dbReference type="AlphaFoldDB" id="A0A646KF78"/>
<dbReference type="GO" id="GO:0004674">
    <property type="term" value="F:protein serine/threonine kinase activity"/>
    <property type="evidence" value="ECO:0007669"/>
    <property type="project" value="UniProtKB-KW"/>
</dbReference>
<dbReference type="Proteomes" id="UP000419138">
    <property type="component" value="Unassembled WGS sequence"/>
</dbReference>
<sequence>MSASSSASVRDGGGLHAVGSDAEWPFGLSDASGHLWGVGAGPGPAGFAACGLDGNLRNAPQARRFVAATLGGWALPGLVPDAALVVSELVTNAVQHALGPASADHGDYPLWLGLFLHTDDVVCAVTDPSSRPPCPREAPDCALGGRGLALVGALSESWSWSLTPPRGKTVWAALSRKSSFN</sequence>
<dbReference type="InterPro" id="IPR050267">
    <property type="entry name" value="Anti-sigma-factor_SerPK"/>
</dbReference>
<organism evidence="3 4">
    <name type="scientific">Streptomyces jumonjinensis</name>
    <dbReference type="NCBI Taxonomy" id="1945"/>
    <lineage>
        <taxon>Bacteria</taxon>
        <taxon>Bacillati</taxon>
        <taxon>Actinomycetota</taxon>
        <taxon>Actinomycetes</taxon>
        <taxon>Kitasatosporales</taxon>
        <taxon>Streptomycetaceae</taxon>
        <taxon>Streptomyces</taxon>
    </lineage>
</organism>
<gene>
    <name evidence="3" type="ORF">FF041_11725</name>
</gene>
<evidence type="ECO:0000259" key="2">
    <source>
        <dbReference type="Pfam" id="PF13581"/>
    </source>
</evidence>
<accession>A0A646KF78</accession>
<evidence type="ECO:0000256" key="1">
    <source>
        <dbReference type="ARBA" id="ARBA00022527"/>
    </source>
</evidence>
<dbReference type="CDD" id="cd16936">
    <property type="entry name" value="HATPase_RsbW-like"/>
    <property type="match status" value="1"/>
</dbReference>
<comment type="caution">
    <text evidence="3">The sequence shown here is derived from an EMBL/GenBank/DDBJ whole genome shotgun (WGS) entry which is preliminary data.</text>
</comment>
<dbReference type="InterPro" id="IPR036890">
    <property type="entry name" value="HATPase_C_sf"/>
</dbReference>
<keyword evidence="1" id="KW-0808">Transferase</keyword>
<keyword evidence="1" id="KW-0418">Kinase</keyword>
<dbReference type="SUPFAM" id="SSF55874">
    <property type="entry name" value="ATPase domain of HSP90 chaperone/DNA topoisomerase II/histidine kinase"/>
    <property type="match status" value="1"/>
</dbReference>
<dbReference type="Gene3D" id="3.30.565.10">
    <property type="entry name" value="Histidine kinase-like ATPase, C-terminal domain"/>
    <property type="match status" value="1"/>
</dbReference>
<dbReference type="InterPro" id="IPR003594">
    <property type="entry name" value="HATPase_dom"/>
</dbReference>
<dbReference type="EMBL" id="VCLA01000102">
    <property type="protein sequence ID" value="MQT00864.1"/>
    <property type="molecule type" value="Genomic_DNA"/>
</dbReference>
<proteinExistence type="predicted"/>
<feature type="domain" description="Histidine kinase/HSP90-like ATPase" evidence="2">
    <location>
        <begin position="55"/>
        <end position="172"/>
    </location>
</feature>
<dbReference type="Pfam" id="PF13581">
    <property type="entry name" value="HATPase_c_2"/>
    <property type="match status" value="1"/>
</dbReference>
<keyword evidence="1" id="KW-0723">Serine/threonine-protein kinase</keyword>
<reference evidence="3 4" key="1">
    <citation type="submission" date="2019-05" db="EMBL/GenBank/DDBJ databases">
        <title>Comparative genomics and metabolomics analyses of clavulanic acid producing Streptomyces species provides insight into specialized metabolism and evolution of beta-lactam biosynthetic gene clusters.</title>
        <authorList>
            <person name="Moore M.A."/>
            <person name="Cruz-Morales P."/>
            <person name="Barona Gomez F."/>
            <person name="Kapil T."/>
        </authorList>
    </citation>
    <scope>NUCLEOTIDE SEQUENCE [LARGE SCALE GENOMIC DNA]</scope>
    <source>
        <strain evidence="3 4">NRRL 5741</strain>
    </source>
</reference>
<protein>
    <submittedName>
        <fullName evidence="3">ATP-binding protein</fullName>
    </submittedName>
</protein>
<dbReference type="PANTHER" id="PTHR35526">
    <property type="entry name" value="ANTI-SIGMA-F FACTOR RSBW-RELATED"/>
    <property type="match status" value="1"/>
</dbReference>
<name>A0A646KF78_STRJU</name>
<keyword evidence="3" id="KW-0547">Nucleotide-binding</keyword>
<evidence type="ECO:0000313" key="3">
    <source>
        <dbReference type="EMBL" id="MQT00864.1"/>
    </source>
</evidence>